<dbReference type="GO" id="GO:0008234">
    <property type="term" value="F:cysteine-type peptidase activity"/>
    <property type="evidence" value="ECO:0007669"/>
    <property type="project" value="UniProtKB-KW"/>
</dbReference>
<proteinExistence type="inferred from homology"/>
<keyword evidence="2" id="KW-0645">Protease</keyword>
<evidence type="ECO:0000256" key="6">
    <source>
        <dbReference type="SAM" id="SignalP"/>
    </source>
</evidence>
<feature type="compositionally biased region" description="Pro residues" evidence="5">
    <location>
        <begin position="191"/>
        <end position="204"/>
    </location>
</feature>
<feature type="domain" description="NlpC/P60" evidence="7">
    <location>
        <begin position="44"/>
        <end position="168"/>
    </location>
</feature>
<evidence type="ECO:0000256" key="1">
    <source>
        <dbReference type="ARBA" id="ARBA00007074"/>
    </source>
</evidence>
<dbReference type="InterPro" id="IPR038765">
    <property type="entry name" value="Papain-like_cys_pep_sf"/>
</dbReference>
<comment type="caution">
    <text evidence="8">The sequence shown here is derived from an EMBL/GenBank/DDBJ whole genome shotgun (WGS) entry which is preliminary data.</text>
</comment>
<dbReference type="GO" id="GO:0006508">
    <property type="term" value="P:proteolysis"/>
    <property type="evidence" value="ECO:0007669"/>
    <property type="project" value="UniProtKB-KW"/>
</dbReference>
<dbReference type="InterPro" id="IPR051202">
    <property type="entry name" value="Peptidase_C40"/>
</dbReference>
<name>A0A848G3Q7_9RHOO</name>
<dbReference type="Proteomes" id="UP000580043">
    <property type="component" value="Unassembled WGS sequence"/>
</dbReference>
<accession>A0A848G3Q7</accession>
<keyword evidence="6" id="KW-0732">Signal</keyword>
<dbReference type="EMBL" id="JABBGA010000004">
    <property type="protein sequence ID" value="NML25615.1"/>
    <property type="molecule type" value="Genomic_DNA"/>
</dbReference>
<feature type="chain" id="PRO_5032824602" evidence="6">
    <location>
        <begin position="23"/>
        <end position="204"/>
    </location>
</feature>
<dbReference type="PANTHER" id="PTHR47053:SF1">
    <property type="entry name" value="MUREIN DD-ENDOPEPTIDASE MEPH-RELATED"/>
    <property type="match status" value="1"/>
</dbReference>
<keyword evidence="9" id="KW-1185">Reference proteome</keyword>
<evidence type="ECO:0000313" key="9">
    <source>
        <dbReference type="Proteomes" id="UP000580043"/>
    </source>
</evidence>
<comment type="similarity">
    <text evidence="1">Belongs to the peptidase C40 family.</text>
</comment>
<organism evidence="8 9">
    <name type="scientific">Zoogloea dura</name>
    <dbReference type="NCBI Taxonomy" id="2728840"/>
    <lineage>
        <taxon>Bacteria</taxon>
        <taxon>Pseudomonadati</taxon>
        <taxon>Pseudomonadota</taxon>
        <taxon>Betaproteobacteria</taxon>
        <taxon>Rhodocyclales</taxon>
        <taxon>Zoogloeaceae</taxon>
        <taxon>Zoogloea</taxon>
    </lineage>
</organism>
<keyword evidence="3" id="KW-0378">Hydrolase</keyword>
<dbReference type="PANTHER" id="PTHR47053">
    <property type="entry name" value="MUREIN DD-ENDOPEPTIDASE MEPH-RELATED"/>
    <property type="match status" value="1"/>
</dbReference>
<dbReference type="SUPFAM" id="SSF54001">
    <property type="entry name" value="Cysteine proteinases"/>
    <property type="match status" value="1"/>
</dbReference>
<feature type="region of interest" description="Disordered" evidence="5">
    <location>
        <begin position="179"/>
        <end position="204"/>
    </location>
</feature>
<dbReference type="PROSITE" id="PS51935">
    <property type="entry name" value="NLPC_P60"/>
    <property type="match status" value="1"/>
</dbReference>
<dbReference type="PROSITE" id="PS51257">
    <property type="entry name" value="PROKAR_LIPOPROTEIN"/>
    <property type="match status" value="1"/>
</dbReference>
<evidence type="ECO:0000256" key="5">
    <source>
        <dbReference type="SAM" id="MobiDB-lite"/>
    </source>
</evidence>
<reference evidence="8 9" key="1">
    <citation type="submission" date="2020-04" db="EMBL/GenBank/DDBJ databases">
        <title>Zoogloea sp. G-4-1-14 isolated from soil.</title>
        <authorList>
            <person name="Dahal R.H."/>
        </authorList>
    </citation>
    <scope>NUCLEOTIDE SEQUENCE [LARGE SCALE GENOMIC DNA]</scope>
    <source>
        <strain evidence="8 9">G-4-1-14</strain>
    </source>
</reference>
<evidence type="ECO:0000256" key="3">
    <source>
        <dbReference type="ARBA" id="ARBA00022801"/>
    </source>
</evidence>
<dbReference type="Pfam" id="PF00877">
    <property type="entry name" value="NLPC_P60"/>
    <property type="match status" value="1"/>
</dbReference>
<feature type="signal peptide" evidence="6">
    <location>
        <begin position="1"/>
        <end position="22"/>
    </location>
</feature>
<evidence type="ECO:0000313" key="8">
    <source>
        <dbReference type="EMBL" id="NML25615.1"/>
    </source>
</evidence>
<gene>
    <name evidence="8" type="ORF">HHL15_07660</name>
</gene>
<evidence type="ECO:0000256" key="4">
    <source>
        <dbReference type="ARBA" id="ARBA00022807"/>
    </source>
</evidence>
<dbReference type="AlphaFoldDB" id="A0A848G3Q7"/>
<dbReference type="InterPro" id="IPR000064">
    <property type="entry name" value="NLP_P60_dom"/>
</dbReference>
<evidence type="ECO:0000256" key="2">
    <source>
        <dbReference type="ARBA" id="ARBA00022670"/>
    </source>
</evidence>
<sequence length="204" mass="22039">MPIKKTILGFFVAIACSGAAFAAELPQFRGEEPTPQPSMFERYTESVRSLVDRSLNLLGVPYRLGGTSPLTGFDCSGFVGKVFADALGFGMPRTASEMSQMGEKVSIAELKPGDLVFFNTMRRAFSHVGIYLGDNQFVHAPSTGGVVRVEDMRLSYWAARYDGARRVLPGTQFPSSSFPGNAFQGGSFPNAPFPGAQPRPPQTN</sequence>
<dbReference type="Gene3D" id="3.90.1720.10">
    <property type="entry name" value="endopeptidase domain like (from Nostoc punctiforme)"/>
    <property type="match status" value="1"/>
</dbReference>
<protein>
    <submittedName>
        <fullName evidence="8">C40 family peptidase</fullName>
    </submittedName>
</protein>
<evidence type="ECO:0000259" key="7">
    <source>
        <dbReference type="PROSITE" id="PS51935"/>
    </source>
</evidence>
<keyword evidence="4" id="KW-0788">Thiol protease</keyword>